<dbReference type="PANTHER" id="PTHR37451">
    <property type="entry name" value="MARVEL DOMAIN"/>
    <property type="match status" value="1"/>
</dbReference>
<keyword evidence="2" id="KW-0472">Membrane</keyword>
<feature type="transmembrane region" description="Helical" evidence="2">
    <location>
        <begin position="57"/>
        <end position="77"/>
    </location>
</feature>
<feature type="region of interest" description="Disordered" evidence="1">
    <location>
        <begin position="563"/>
        <end position="610"/>
    </location>
</feature>
<feature type="region of interest" description="Disordered" evidence="1">
    <location>
        <begin position="448"/>
        <end position="486"/>
    </location>
</feature>
<feature type="transmembrane region" description="Helical" evidence="2">
    <location>
        <begin position="127"/>
        <end position="157"/>
    </location>
</feature>
<evidence type="ECO:0000313" key="4">
    <source>
        <dbReference type="Proteomes" id="UP000222788"/>
    </source>
</evidence>
<comment type="caution">
    <text evidence="3">The sequence shown here is derived from an EMBL/GenBank/DDBJ whole genome shotgun (WGS) entry which is preliminary data.</text>
</comment>
<evidence type="ECO:0008006" key="5">
    <source>
        <dbReference type="Google" id="ProtNLM"/>
    </source>
</evidence>
<keyword evidence="2" id="KW-1133">Transmembrane helix</keyword>
<feature type="compositionally biased region" description="Low complexity" evidence="1">
    <location>
        <begin position="330"/>
        <end position="344"/>
    </location>
</feature>
<keyword evidence="2" id="KW-0812">Transmembrane</keyword>
<feature type="compositionally biased region" description="Polar residues" evidence="1">
    <location>
        <begin position="250"/>
        <end position="260"/>
    </location>
</feature>
<dbReference type="AlphaFoldDB" id="A0A2C5XEX3"/>
<sequence>MTTATRPGVLAIGPPPLPKWIHIARYAATILSLGVLVASCYSVSLLGNAIYGQSGPGGFLIFNALLTMFVLGITIALEMSARHVYCRFAVVAALGLDTILWLVAWAWAASVASTFLNIRKWHNSDKYAIGLAAAASLAALTWMLMITITAGFILACIREPKGVMNNERPNEVELQENKPTGYPQAITVEDWDRQERYNVIQTLVSPETATGSNAPSHAQPSSSYRSLVPFANGGEQQREEVVMDFHPSENQEQEIQSSPPGLNGSLDNQHDPRLHPRSPSPPHKSGYSPNMTTTNRSAAGTCAIPDLELTSPAGFINVFRLENRNRTDDSSSSDSNSSGDRSASPTSEDLDKLAQIEATQILAHSMSSNSSVVPFSSSSGSLGSQQWDINIDDSNTLAYSDGNLPREESPPARNVLDEDFLPCNSVPPWSLTRLSFCAMSICEPSLGSAADSQSASSTSNSDANADINKEPRENSPGVFPHLDDNASPRYSYTHAARNAVKDAFSHLKSLVNIIPLQPPPSGPSETSTTAMRRALISAAVQRVGSRDEADVARISGETQVKGVTRYDDVSKPKEGDTEVEALSSNEDGDNDEDETADNLYESSPDINRPQPVHGVALNESNCEYRALQRRVIELELRVIIGELQIAHLGGQVDLFDQIDADILKEAVETGVNVLAMRRGYLQSMRKDVLSPSSSQDKYCSDGDLDEVMADISDGEGS</sequence>
<feature type="region of interest" description="Disordered" evidence="1">
    <location>
        <begin position="205"/>
        <end position="229"/>
    </location>
</feature>
<dbReference type="PANTHER" id="PTHR37451:SF1">
    <property type="entry name" value="MARVEL DOMAIN-CONTAINING PROTEIN"/>
    <property type="match status" value="1"/>
</dbReference>
<feature type="region of interest" description="Disordered" evidence="1">
    <location>
        <begin position="325"/>
        <end position="350"/>
    </location>
</feature>
<keyword evidence="4" id="KW-1185">Reference proteome</keyword>
<dbReference type="Proteomes" id="UP000222788">
    <property type="component" value="Unassembled WGS sequence"/>
</dbReference>
<dbReference type="OrthoDB" id="5223409at2759"/>
<feature type="compositionally biased region" description="Polar residues" evidence="1">
    <location>
        <begin position="205"/>
        <end position="225"/>
    </location>
</feature>
<evidence type="ECO:0000256" key="2">
    <source>
        <dbReference type="SAM" id="Phobius"/>
    </source>
</evidence>
<reference evidence="3 4" key="2">
    <citation type="journal article" date="2013" name="IMA Fungus">
        <title>IMA Genome-F 1: Ceratocystis fimbriata: Draft nuclear genome sequence for the plant pathogen, Ceratocystis fimbriata.</title>
        <authorList>
            <person name="Wilken P.M."/>
            <person name="Steenkamp E.T."/>
            <person name="Wingfield M.J."/>
            <person name="de Beer Z.W."/>
            <person name="Wingfield B.D."/>
        </authorList>
    </citation>
    <scope>NUCLEOTIDE SEQUENCE [LARGE SCALE GENOMIC DNA]</scope>
    <source>
        <strain evidence="3 4">CBS 114723</strain>
    </source>
</reference>
<feature type="region of interest" description="Disordered" evidence="1">
    <location>
        <begin position="247"/>
        <end position="297"/>
    </location>
</feature>
<feature type="compositionally biased region" description="Acidic residues" evidence="1">
    <location>
        <begin position="586"/>
        <end position="596"/>
    </location>
</feature>
<name>A0A2C5XEX3_9PEZI</name>
<evidence type="ECO:0000256" key="1">
    <source>
        <dbReference type="SAM" id="MobiDB-lite"/>
    </source>
</evidence>
<proteinExistence type="predicted"/>
<dbReference type="STRING" id="1035309.A0A2C5XEX3"/>
<organism evidence="3 4">
    <name type="scientific">Ceratocystis fimbriata CBS 114723</name>
    <dbReference type="NCBI Taxonomy" id="1035309"/>
    <lineage>
        <taxon>Eukaryota</taxon>
        <taxon>Fungi</taxon>
        <taxon>Dikarya</taxon>
        <taxon>Ascomycota</taxon>
        <taxon>Pezizomycotina</taxon>
        <taxon>Sordariomycetes</taxon>
        <taxon>Hypocreomycetidae</taxon>
        <taxon>Microascales</taxon>
        <taxon>Ceratocystidaceae</taxon>
        <taxon>Ceratocystis</taxon>
    </lineage>
</organism>
<evidence type="ECO:0000313" key="3">
    <source>
        <dbReference type="EMBL" id="PHH55002.1"/>
    </source>
</evidence>
<reference evidence="3 4" key="1">
    <citation type="journal article" date="2013" name="Fungal Biol.">
        <title>Analysis of microsatellite markers in the genome of the plant pathogen Ceratocystis fimbriata.</title>
        <authorList>
            <person name="Simpson M.C."/>
            <person name="Wilken P.M."/>
            <person name="Coetzee M.P."/>
            <person name="Wingfield M.J."/>
            <person name="Wingfield B.D."/>
        </authorList>
    </citation>
    <scope>NUCLEOTIDE SEQUENCE [LARGE SCALE GENOMIC DNA]</scope>
    <source>
        <strain evidence="3 4">CBS 114723</strain>
    </source>
</reference>
<feature type="transmembrane region" description="Helical" evidence="2">
    <location>
        <begin position="84"/>
        <end position="107"/>
    </location>
</feature>
<protein>
    <recommendedName>
        <fullName evidence="5">MARVEL domain-containing protein</fullName>
    </recommendedName>
</protein>
<accession>A0A2C5XEX3</accession>
<dbReference type="EMBL" id="APWK03000016">
    <property type="protein sequence ID" value="PHH55002.1"/>
    <property type="molecule type" value="Genomic_DNA"/>
</dbReference>
<feature type="compositionally biased region" description="Low complexity" evidence="1">
    <location>
        <begin position="448"/>
        <end position="466"/>
    </location>
</feature>
<feature type="compositionally biased region" description="Basic and acidic residues" evidence="1">
    <location>
        <begin position="564"/>
        <end position="576"/>
    </location>
</feature>
<feature type="compositionally biased region" description="Polar residues" evidence="1">
    <location>
        <begin position="287"/>
        <end position="297"/>
    </location>
</feature>
<feature type="transmembrane region" description="Helical" evidence="2">
    <location>
        <begin position="26"/>
        <end position="51"/>
    </location>
</feature>
<gene>
    <name evidence="3" type="ORF">CFIMG_001345RA</name>
</gene>